<feature type="compositionally biased region" description="Pro residues" evidence="1">
    <location>
        <begin position="664"/>
        <end position="682"/>
    </location>
</feature>
<protein>
    <submittedName>
        <fullName evidence="2">Uncharacterized protein</fullName>
    </submittedName>
</protein>
<evidence type="ECO:0000313" key="3">
    <source>
        <dbReference type="Proteomes" id="UP000680866"/>
    </source>
</evidence>
<feature type="compositionally biased region" description="Gly residues" evidence="1">
    <location>
        <begin position="70"/>
        <end position="79"/>
    </location>
</feature>
<feature type="compositionally biased region" description="Basic and acidic residues" evidence="1">
    <location>
        <begin position="394"/>
        <end position="418"/>
    </location>
</feature>
<feature type="compositionally biased region" description="Basic residues" evidence="1">
    <location>
        <begin position="838"/>
        <end position="849"/>
    </location>
</feature>
<sequence length="1055" mass="110019">MRRAERGNRAGRPAVCAPLDGAVIEHLSFGWRIFRPAGELSRREPMGVRHPTSELPSRCNLSPLIPHGSLSGGDGGAHGGRSRATRRHYARRWRRGRRSAGDRARRTGGWPGADAGWSDRAETASDGDAGHSPWHRSGEAALRGWTESAARYDDLIRPAHEIHRPVNGVGHGHHAGDAAPVAVRAPASAPPYPYEGDLEDAIRDQRPAIPAARPGPSTGHPDPEAPADPDPGEQARHAIEEPTPSGGLPAVPRWRSADRGAPREGADEPATPDAASGSPATRHDRAGGRPSPRYGDRPQPRDPDAVDRYTGPRRERPRDRDESGEPEAAQPGFDRPEAAQPGFDRPDDAGPGVDRSDHAGSGGHVDPPGRGGPDGYPRRRGPAPRLFGPAPGEGPDRRTDDRPAFGRRAEAEAADRWADSPAASGRWSADPAAAGRRSGDSTTGHESTGPDAFQTGTPDIQAAGRRVGEASPPGGPVDSAGSAPWPADPDASVSRRSGAEAPARWRAESEPATSRRADAPTSGPPDPETPVSWRAGSDAPGPRRGGSGTPAVRRGFDDPDDRQARAEWAPTWPETWRPGADHSPRPDAGRAAGAPVEPAGTPGDQAPAEQSDRGVPRPWSAGWPGRGAARSDYDPPAYRPGSRAGYEPPRENPNPGPGDRFPAPTEPAPPRQPVTGAPPEPVAPTRATDPATAVLPQRVPAEPDVPTVPEQQAVEPPPAETPELARIATHLRREDGPPTSHEPPEEFDVDAIVAAVSEVSGVRDASLRTTPAGAHSLRLDLHDGADPAEVSRLVARLLQDRMGLAAAPPSALPPAPAEPAPVAPPVPPAAEVGPDVPRRRRQPAPHRGRATVEEPARVPRFPEPGTAAGVIGTVAGHPVAAVGRGTVDPTTAGVSYQGGQITTTESAPSRPLNPGANPGPRVVIDHVQVSTFGLDATVEVRLAAGPKQAAGVATGPAVDGYVLRLCAVSAALAIDELLLTSQQVTGRGRCFVEHAAMVPFGSSEVAVVVVLLVCGGWVEQLAGSALVSGDPRQAVVRATLAAVNRRLEALLSDGQ</sequence>
<feature type="compositionally biased region" description="Basic and acidic residues" evidence="1">
    <location>
        <begin position="344"/>
        <end position="358"/>
    </location>
</feature>
<keyword evidence="3" id="KW-1185">Reference proteome</keyword>
<name>A0A810MVR3_9ACTN</name>
<reference evidence="2" key="1">
    <citation type="submission" date="2020-08" db="EMBL/GenBank/DDBJ databases">
        <title>Whole genome shotgun sequence of Polymorphospora rubra NBRC 101157.</title>
        <authorList>
            <person name="Komaki H."/>
            <person name="Tamura T."/>
        </authorList>
    </citation>
    <scope>NUCLEOTIDE SEQUENCE</scope>
    <source>
        <strain evidence="2">NBRC 101157</strain>
    </source>
</reference>
<feature type="compositionally biased region" description="Basic and acidic residues" evidence="1">
    <location>
        <begin position="554"/>
        <end position="565"/>
    </location>
</feature>
<feature type="compositionally biased region" description="Basic residues" evidence="1">
    <location>
        <begin position="80"/>
        <end position="98"/>
    </location>
</feature>
<dbReference type="EMBL" id="AP023359">
    <property type="protein sequence ID" value="BCJ64640.1"/>
    <property type="molecule type" value="Genomic_DNA"/>
</dbReference>
<accession>A0A810MVR3</accession>
<proteinExistence type="predicted"/>
<feature type="compositionally biased region" description="Basic and acidic residues" evidence="1">
    <location>
        <begin position="579"/>
        <end position="588"/>
    </location>
</feature>
<evidence type="ECO:0000313" key="2">
    <source>
        <dbReference type="EMBL" id="BCJ64640.1"/>
    </source>
</evidence>
<dbReference type="AlphaFoldDB" id="A0A810MVR3"/>
<dbReference type="KEGG" id="pry:Prubr_16610"/>
<feature type="region of interest" description="Disordered" evidence="1">
    <location>
        <begin position="808"/>
        <end position="852"/>
    </location>
</feature>
<organism evidence="2 3">
    <name type="scientific">Polymorphospora rubra</name>
    <dbReference type="NCBI Taxonomy" id="338584"/>
    <lineage>
        <taxon>Bacteria</taxon>
        <taxon>Bacillati</taxon>
        <taxon>Actinomycetota</taxon>
        <taxon>Actinomycetes</taxon>
        <taxon>Micromonosporales</taxon>
        <taxon>Micromonosporaceae</taxon>
        <taxon>Polymorphospora</taxon>
    </lineage>
</organism>
<feature type="compositionally biased region" description="Pro residues" evidence="1">
    <location>
        <begin position="810"/>
        <end position="828"/>
    </location>
</feature>
<evidence type="ECO:0000256" key="1">
    <source>
        <dbReference type="SAM" id="MobiDB-lite"/>
    </source>
</evidence>
<feature type="region of interest" description="Disordered" evidence="1">
    <location>
        <begin position="208"/>
        <end position="721"/>
    </location>
</feature>
<gene>
    <name evidence="2" type="ORF">Prubr_16610</name>
</gene>
<feature type="region of interest" description="Disordered" evidence="1">
    <location>
        <begin position="66"/>
        <end position="135"/>
    </location>
</feature>
<feature type="compositionally biased region" description="Basic and acidic residues" evidence="1">
    <location>
        <begin position="294"/>
        <end position="323"/>
    </location>
</feature>
<feature type="compositionally biased region" description="Basic and acidic residues" evidence="1">
    <location>
        <begin position="503"/>
        <end position="518"/>
    </location>
</feature>
<feature type="compositionally biased region" description="Basic and acidic residues" evidence="1">
    <location>
        <begin position="255"/>
        <end position="266"/>
    </location>
</feature>
<dbReference type="Proteomes" id="UP000680866">
    <property type="component" value="Chromosome"/>
</dbReference>